<dbReference type="Proteomes" id="UP000029072">
    <property type="component" value="Unassembled WGS sequence"/>
</dbReference>
<sequence length="137" mass="15242">MLVHGPDALRADFQRFYGLDLDELGGTLRVGRVADLAANLPPDAMGWRRLDPRLEWPAWMQLLANMSDRLDFIAWTKSEAGAKRGARWDNAIHRPGFDHAPTTTRQQASHRPREAGVVALPIPDLLARLSAPRGATE</sequence>
<feature type="region of interest" description="Disordered" evidence="1">
    <location>
        <begin position="86"/>
        <end position="113"/>
    </location>
</feature>
<dbReference type="OrthoDB" id="5147813at2"/>
<evidence type="ECO:0000313" key="3">
    <source>
        <dbReference type="Proteomes" id="UP000029072"/>
    </source>
</evidence>
<dbReference type="AlphaFoldDB" id="A0A087ACU4"/>
<dbReference type="STRING" id="1437609.BCAL_0192"/>
<reference evidence="2 3" key="1">
    <citation type="submission" date="2014-03" db="EMBL/GenBank/DDBJ databases">
        <title>Genomics of Bifidobacteria.</title>
        <authorList>
            <person name="Ventura M."/>
            <person name="Milani C."/>
            <person name="Lugli G.A."/>
        </authorList>
    </citation>
    <scope>NUCLEOTIDE SEQUENCE [LARGE SCALE GENOMIC DNA]</scope>
    <source>
        <strain evidence="2 3">DSM 23973</strain>
    </source>
</reference>
<dbReference type="EMBL" id="JGYS01000001">
    <property type="protein sequence ID" value="KFI56594.1"/>
    <property type="molecule type" value="Genomic_DNA"/>
</dbReference>
<comment type="caution">
    <text evidence="2">The sequence shown here is derived from an EMBL/GenBank/DDBJ whole genome shotgun (WGS) entry which is preliminary data.</text>
</comment>
<feature type="compositionally biased region" description="Basic and acidic residues" evidence="1">
    <location>
        <begin position="86"/>
        <end position="97"/>
    </location>
</feature>
<evidence type="ECO:0000256" key="1">
    <source>
        <dbReference type="SAM" id="MobiDB-lite"/>
    </source>
</evidence>
<accession>A0A087ACU4</accession>
<proteinExistence type="predicted"/>
<dbReference type="eggNOG" id="ENOG5032HED">
    <property type="taxonomic scope" value="Bacteria"/>
</dbReference>
<organism evidence="2 3">
    <name type="scientific">Bifidobacterium callitrichos DSM 23973</name>
    <dbReference type="NCBI Taxonomy" id="1437609"/>
    <lineage>
        <taxon>Bacteria</taxon>
        <taxon>Bacillati</taxon>
        <taxon>Actinomycetota</taxon>
        <taxon>Actinomycetes</taxon>
        <taxon>Bifidobacteriales</taxon>
        <taxon>Bifidobacteriaceae</taxon>
        <taxon>Bifidobacterium</taxon>
    </lineage>
</organism>
<dbReference type="RefSeq" id="WP_043167465.1">
    <property type="nucleotide sequence ID" value="NZ_JDUV01000027.1"/>
</dbReference>
<gene>
    <name evidence="2" type="ORF">BCAL_0192</name>
</gene>
<protein>
    <submittedName>
        <fullName evidence="2">Uncharacterized protein</fullName>
    </submittedName>
</protein>
<evidence type="ECO:0000313" key="2">
    <source>
        <dbReference type="EMBL" id="KFI56594.1"/>
    </source>
</evidence>
<name>A0A087ACU4_9BIFI</name>